<dbReference type="InterPro" id="IPR011701">
    <property type="entry name" value="MFS"/>
</dbReference>
<feature type="transmembrane region" description="Helical" evidence="5">
    <location>
        <begin position="348"/>
        <end position="367"/>
    </location>
</feature>
<dbReference type="PANTHER" id="PTHR23507:SF1">
    <property type="entry name" value="FI18259P1-RELATED"/>
    <property type="match status" value="1"/>
</dbReference>
<dbReference type="Gene3D" id="1.20.1250.20">
    <property type="entry name" value="MFS general substrate transporter like domains"/>
    <property type="match status" value="1"/>
</dbReference>
<dbReference type="EMBL" id="CACVKT020004665">
    <property type="protein sequence ID" value="CAC5391127.1"/>
    <property type="molecule type" value="Genomic_DNA"/>
</dbReference>
<keyword evidence="2 5" id="KW-0812">Transmembrane</keyword>
<dbReference type="Pfam" id="PF07690">
    <property type="entry name" value="MFS_1"/>
    <property type="match status" value="1"/>
</dbReference>
<feature type="transmembrane region" description="Helical" evidence="5">
    <location>
        <begin position="434"/>
        <end position="459"/>
    </location>
</feature>
<dbReference type="OrthoDB" id="3026777at2759"/>
<evidence type="ECO:0000313" key="7">
    <source>
        <dbReference type="Proteomes" id="UP000507470"/>
    </source>
</evidence>
<feature type="transmembrane region" description="Helical" evidence="5">
    <location>
        <begin position="129"/>
        <end position="150"/>
    </location>
</feature>
<comment type="subcellular location">
    <subcellularLocation>
        <location evidence="1">Membrane</location>
        <topology evidence="1">Multi-pass membrane protein</topology>
    </subcellularLocation>
</comment>
<keyword evidence="4 5" id="KW-0472">Membrane</keyword>
<dbReference type="GO" id="GO:0016020">
    <property type="term" value="C:membrane"/>
    <property type="evidence" value="ECO:0007669"/>
    <property type="project" value="UniProtKB-SubCell"/>
</dbReference>
<feature type="transmembrane region" description="Helical" evidence="5">
    <location>
        <begin position="373"/>
        <end position="392"/>
    </location>
</feature>
<feature type="transmembrane region" description="Helical" evidence="5">
    <location>
        <begin position="98"/>
        <end position="117"/>
    </location>
</feature>
<reference evidence="6 7" key="1">
    <citation type="submission" date="2020-06" db="EMBL/GenBank/DDBJ databases">
        <authorList>
            <person name="Li R."/>
            <person name="Bekaert M."/>
        </authorList>
    </citation>
    <scope>NUCLEOTIDE SEQUENCE [LARGE SCALE GENOMIC DNA]</scope>
    <source>
        <strain evidence="7">wild</strain>
    </source>
</reference>
<feature type="transmembrane region" description="Helical" evidence="5">
    <location>
        <begin position="223"/>
        <end position="244"/>
    </location>
</feature>
<evidence type="ECO:0000256" key="1">
    <source>
        <dbReference type="ARBA" id="ARBA00004141"/>
    </source>
</evidence>
<dbReference type="PANTHER" id="PTHR23507">
    <property type="entry name" value="ZGC:174356"/>
    <property type="match status" value="1"/>
</dbReference>
<keyword evidence="3 5" id="KW-1133">Transmembrane helix</keyword>
<evidence type="ECO:0000256" key="5">
    <source>
        <dbReference type="SAM" id="Phobius"/>
    </source>
</evidence>
<accession>A0A6J8C8L6</accession>
<feature type="transmembrane region" description="Helical" evidence="5">
    <location>
        <begin position="156"/>
        <end position="181"/>
    </location>
</feature>
<dbReference type="Proteomes" id="UP000507470">
    <property type="component" value="Unassembled WGS sequence"/>
</dbReference>
<evidence type="ECO:0000256" key="2">
    <source>
        <dbReference type="ARBA" id="ARBA00022692"/>
    </source>
</evidence>
<organism evidence="6 7">
    <name type="scientific">Mytilus coruscus</name>
    <name type="common">Sea mussel</name>
    <dbReference type="NCBI Taxonomy" id="42192"/>
    <lineage>
        <taxon>Eukaryota</taxon>
        <taxon>Metazoa</taxon>
        <taxon>Spiralia</taxon>
        <taxon>Lophotrochozoa</taxon>
        <taxon>Mollusca</taxon>
        <taxon>Bivalvia</taxon>
        <taxon>Autobranchia</taxon>
        <taxon>Pteriomorphia</taxon>
        <taxon>Mytilida</taxon>
        <taxon>Mytiloidea</taxon>
        <taxon>Mytilidae</taxon>
        <taxon>Mytilinae</taxon>
        <taxon>Mytilus</taxon>
    </lineage>
</organism>
<gene>
    <name evidence="6" type="ORF">MCOR_26163</name>
</gene>
<evidence type="ECO:0000256" key="4">
    <source>
        <dbReference type="ARBA" id="ARBA00023136"/>
    </source>
</evidence>
<feature type="transmembrane region" description="Helical" evidence="5">
    <location>
        <begin position="316"/>
        <end position="336"/>
    </location>
</feature>
<feature type="transmembrane region" description="Helical" evidence="5">
    <location>
        <begin position="28"/>
        <end position="53"/>
    </location>
</feature>
<feature type="transmembrane region" description="Helical" evidence="5">
    <location>
        <begin position="193"/>
        <end position="217"/>
    </location>
</feature>
<sequence length="477" mass="53168">MDPSVNTEKTDIMTKDTKNNVHNNWRRFIVGPIIVFYTFVFQAIFTITSQYAFYILQKQKFTNKTIDYSQNNQSICVQNKTLEIFHEMEQIQEEVATWNVYCNLGTGIPSFVAVILINSYSDRIGRKKAFLIPICGTIINASFCAAVAYFEISIYFIPITLFLEGLSGAWIGMIHTGYAYVADISEAGRSRTLAMATLDICIGVGMVMAQLVVGYLIHWTGYFIPMITIDACLVVSFILVLMLPETVHTAPKDKISPVEYVKNVFEFYVSPELAGKRWKYIICVTVFSCSILAYFGRISVETIYQLSTPFCWNSVQIGWFAALRSLLQFMIGMGLVKLLQKGFSDEMIGFVGALTSAGSSALEALAYNDWMMYLVPVVGTTAVIPQPMMRGIMSKMTPMEKQGAMFGGLAAMDIAFSMIASVAANSIYSSTLSLYRGIVFFVLSSYDAIGAFLILILYIGSYRNKGNAAEKEYLISS</sequence>
<dbReference type="AlphaFoldDB" id="A0A6J8C8L6"/>
<evidence type="ECO:0000256" key="3">
    <source>
        <dbReference type="ARBA" id="ARBA00022989"/>
    </source>
</evidence>
<feature type="transmembrane region" description="Helical" evidence="5">
    <location>
        <begin position="278"/>
        <end position="296"/>
    </location>
</feature>
<name>A0A6J8C8L6_MYTCO</name>
<dbReference type="SUPFAM" id="SSF103473">
    <property type="entry name" value="MFS general substrate transporter"/>
    <property type="match status" value="1"/>
</dbReference>
<feature type="transmembrane region" description="Helical" evidence="5">
    <location>
        <begin position="404"/>
        <end position="428"/>
    </location>
</feature>
<protein>
    <submittedName>
        <fullName evidence="6">SLC46A3</fullName>
    </submittedName>
</protein>
<dbReference type="InterPro" id="IPR036259">
    <property type="entry name" value="MFS_trans_sf"/>
</dbReference>
<dbReference type="GO" id="GO:0022857">
    <property type="term" value="F:transmembrane transporter activity"/>
    <property type="evidence" value="ECO:0007669"/>
    <property type="project" value="InterPro"/>
</dbReference>
<evidence type="ECO:0000313" key="6">
    <source>
        <dbReference type="EMBL" id="CAC5391127.1"/>
    </source>
</evidence>
<keyword evidence="7" id="KW-1185">Reference proteome</keyword>
<proteinExistence type="predicted"/>